<proteinExistence type="predicted"/>
<evidence type="ECO:0000313" key="2">
    <source>
        <dbReference type="EMBL" id="KAF0934301.1"/>
    </source>
</evidence>
<accession>A0A6G1FBS8</accession>
<dbReference type="AlphaFoldDB" id="A0A6G1FBS8"/>
<feature type="compositionally biased region" description="Low complexity" evidence="1">
    <location>
        <begin position="10"/>
        <end position="24"/>
    </location>
</feature>
<gene>
    <name evidence="2" type="ORF">E2562_024762</name>
</gene>
<comment type="caution">
    <text evidence="2">The sequence shown here is derived from an EMBL/GenBank/DDBJ whole genome shotgun (WGS) entry which is preliminary data.</text>
</comment>
<dbReference type="EMBL" id="SPHZ02000001">
    <property type="protein sequence ID" value="KAF0934301.1"/>
    <property type="molecule type" value="Genomic_DNA"/>
</dbReference>
<sequence>MTTTTATFVGGKAETAGRAAAEAVGDGGDSAREQGRQPGRRRTAAGQQQLSDGGAGATAGVTVAHGKRGNGTAQRTATAHGRRRWE</sequence>
<keyword evidence="3" id="KW-1185">Reference proteome</keyword>
<evidence type="ECO:0000313" key="3">
    <source>
        <dbReference type="Proteomes" id="UP000479710"/>
    </source>
</evidence>
<feature type="region of interest" description="Disordered" evidence="1">
    <location>
        <begin position="1"/>
        <end position="86"/>
    </location>
</feature>
<name>A0A6G1FBS8_9ORYZ</name>
<protein>
    <submittedName>
        <fullName evidence="2">Uncharacterized protein</fullName>
    </submittedName>
</protein>
<organism evidence="2 3">
    <name type="scientific">Oryza meyeriana var. granulata</name>
    <dbReference type="NCBI Taxonomy" id="110450"/>
    <lineage>
        <taxon>Eukaryota</taxon>
        <taxon>Viridiplantae</taxon>
        <taxon>Streptophyta</taxon>
        <taxon>Embryophyta</taxon>
        <taxon>Tracheophyta</taxon>
        <taxon>Spermatophyta</taxon>
        <taxon>Magnoliopsida</taxon>
        <taxon>Liliopsida</taxon>
        <taxon>Poales</taxon>
        <taxon>Poaceae</taxon>
        <taxon>BOP clade</taxon>
        <taxon>Oryzoideae</taxon>
        <taxon>Oryzeae</taxon>
        <taxon>Oryzinae</taxon>
        <taxon>Oryza</taxon>
        <taxon>Oryza meyeriana</taxon>
    </lineage>
</organism>
<dbReference type="Proteomes" id="UP000479710">
    <property type="component" value="Unassembled WGS sequence"/>
</dbReference>
<reference evidence="2 3" key="1">
    <citation type="submission" date="2019-11" db="EMBL/GenBank/DDBJ databases">
        <title>Whole genome sequence of Oryza granulata.</title>
        <authorList>
            <person name="Li W."/>
        </authorList>
    </citation>
    <scope>NUCLEOTIDE SEQUENCE [LARGE SCALE GENOMIC DNA]</scope>
    <source>
        <strain evidence="3">cv. Menghai</strain>
        <tissue evidence="2">Leaf</tissue>
    </source>
</reference>
<evidence type="ECO:0000256" key="1">
    <source>
        <dbReference type="SAM" id="MobiDB-lite"/>
    </source>
</evidence>